<comment type="caution">
    <text evidence="2">The sequence shown here is derived from an EMBL/GenBank/DDBJ whole genome shotgun (WGS) entry which is preliminary data.</text>
</comment>
<evidence type="ECO:0000256" key="1">
    <source>
        <dbReference type="SAM" id="MobiDB-lite"/>
    </source>
</evidence>
<feature type="compositionally biased region" description="Low complexity" evidence="1">
    <location>
        <begin position="27"/>
        <end position="41"/>
    </location>
</feature>
<dbReference type="GO" id="GO:0006044">
    <property type="term" value="P:N-acetylglucosamine metabolic process"/>
    <property type="evidence" value="ECO:0007669"/>
    <property type="project" value="TreeGrafter"/>
</dbReference>
<dbReference type="InterPro" id="IPR022036">
    <property type="entry name" value="DUF3605"/>
</dbReference>
<name>A0A9N9PQ77_9HELO</name>
<dbReference type="EMBL" id="CAJVRL010000063">
    <property type="protein sequence ID" value="CAG8955476.1"/>
    <property type="molecule type" value="Genomic_DNA"/>
</dbReference>
<reference evidence="2" key="1">
    <citation type="submission" date="2021-07" db="EMBL/GenBank/DDBJ databases">
        <authorList>
            <person name="Durling M."/>
        </authorList>
    </citation>
    <scope>NUCLEOTIDE SEQUENCE</scope>
</reference>
<dbReference type="PANTHER" id="PTHR35020">
    <property type="entry name" value="N-ACETYLGLUCOSAMINE-INDUCED PROTEIN 1"/>
    <property type="match status" value="1"/>
</dbReference>
<sequence length="269" mass="30980">MGDTTPTTTPTTTTTTTTTTTLVLPQTPTISTSKTTTTTLKPEPEPLPYWQTNLPPHLRTPTCPAYLQNLSLKDSSILGTRTEDYHTLTWSECRSLVQSNHLEAFQRRPLDLRRYLQFIYNLKREWGSVMAFMVRERLGWDGGGVEGGKGEGLFGDEREWKILWNDWPYGIDERIVHLVVWTKFELQDDPETGMLKREVRCEIDGFVQRVFTAKCGVENTIWFKNWSALKSVRGVEHFHVMLFDPDPEFIREITNGDIPLSRLAENLDI</sequence>
<protein>
    <recommendedName>
        <fullName evidence="4">N-acetylglucosamine-induced protein 1</fullName>
    </recommendedName>
</protein>
<feature type="region of interest" description="Disordered" evidence="1">
    <location>
        <begin position="27"/>
        <end position="47"/>
    </location>
</feature>
<dbReference type="Proteomes" id="UP000696280">
    <property type="component" value="Unassembled WGS sequence"/>
</dbReference>
<gene>
    <name evidence="2" type="ORF">HYFRA_00010343</name>
</gene>
<evidence type="ECO:0000313" key="2">
    <source>
        <dbReference type="EMBL" id="CAG8955476.1"/>
    </source>
</evidence>
<evidence type="ECO:0008006" key="4">
    <source>
        <dbReference type="Google" id="ProtNLM"/>
    </source>
</evidence>
<dbReference type="PANTHER" id="PTHR35020:SF4">
    <property type="entry name" value="N-ACETYLGLUCOSAMINE-INDUCED PROTEIN 1"/>
    <property type="match status" value="1"/>
</dbReference>
<proteinExistence type="predicted"/>
<dbReference type="Pfam" id="PF12239">
    <property type="entry name" value="DUF3605"/>
    <property type="match status" value="1"/>
</dbReference>
<dbReference type="GO" id="GO:0005737">
    <property type="term" value="C:cytoplasm"/>
    <property type="evidence" value="ECO:0007669"/>
    <property type="project" value="TreeGrafter"/>
</dbReference>
<keyword evidence="3" id="KW-1185">Reference proteome</keyword>
<dbReference type="OrthoDB" id="10053431at2759"/>
<dbReference type="AlphaFoldDB" id="A0A9N9PQ77"/>
<accession>A0A9N9PQ77</accession>
<evidence type="ECO:0000313" key="3">
    <source>
        <dbReference type="Proteomes" id="UP000696280"/>
    </source>
</evidence>
<organism evidence="2 3">
    <name type="scientific">Hymenoscyphus fraxineus</name>
    <dbReference type="NCBI Taxonomy" id="746836"/>
    <lineage>
        <taxon>Eukaryota</taxon>
        <taxon>Fungi</taxon>
        <taxon>Dikarya</taxon>
        <taxon>Ascomycota</taxon>
        <taxon>Pezizomycotina</taxon>
        <taxon>Leotiomycetes</taxon>
        <taxon>Helotiales</taxon>
        <taxon>Helotiaceae</taxon>
        <taxon>Hymenoscyphus</taxon>
    </lineage>
</organism>